<evidence type="ECO:0000313" key="9">
    <source>
        <dbReference type="EMBL" id="PWJ43163.1"/>
    </source>
</evidence>
<dbReference type="InterPro" id="IPR012944">
    <property type="entry name" value="SusD_RagB_dom"/>
</dbReference>
<evidence type="ECO:0000256" key="5">
    <source>
        <dbReference type="ARBA" id="ARBA00023237"/>
    </source>
</evidence>
<dbReference type="Pfam" id="PF07980">
    <property type="entry name" value="SusD_RagB"/>
    <property type="match status" value="1"/>
</dbReference>
<organism evidence="9 10">
    <name type="scientific">Sediminitomix flava</name>
    <dbReference type="NCBI Taxonomy" id="379075"/>
    <lineage>
        <taxon>Bacteria</taxon>
        <taxon>Pseudomonadati</taxon>
        <taxon>Bacteroidota</taxon>
        <taxon>Cytophagia</taxon>
        <taxon>Cytophagales</taxon>
        <taxon>Flammeovirgaceae</taxon>
        <taxon>Sediminitomix</taxon>
    </lineage>
</organism>
<keyword evidence="3 6" id="KW-0732">Signal</keyword>
<accession>A0A315ZDH0</accession>
<comment type="caution">
    <text evidence="9">The sequence shown here is derived from an EMBL/GenBank/DDBJ whole genome shotgun (WGS) entry which is preliminary data.</text>
</comment>
<dbReference type="InterPro" id="IPR011990">
    <property type="entry name" value="TPR-like_helical_dom_sf"/>
</dbReference>
<gene>
    <name evidence="9" type="ORF">BC781_102712</name>
</gene>
<dbReference type="CDD" id="cd08977">
    <property type="entry name" value="SusD"/>
    <property type="match status" value="1"/>
</dbReference>
<evidence type="ECO:0000259" key="8">
    <source>
        <dbReference type="Pfam" id="PF14322"/>
    </source>
</evidence>
<evidence type="ECO:0000256" key="2">
    <source>
        <dbReference type="ARBA" id="ARBA00006275"/>
    </source>
</evidence>
<dbReference type="PROSITE" id="PS51257">
    <property type="entry name" value="PROKAR_LIPOPROTEIN"/>
    <property type="match status" value="1"/>
</dbReference>
<evidence type="ECO:0000259" key="7">
    <source>
        <dbReference type="Pfam" id="PF07980"/>
    </source>
</evidence>
<dbReference type="RefSeq" id="WP_109617476.1">
    <property type="nucleotide sequence ID" value="NZ_QGDO01000002.1"/>
</dbReference>
<comment type="similarity">
    <text evidence="2">Belongs to the SusD family.</text>
</comment>
<dbReference type="OrthoDB" id="9792139at2"/>
<evidence type="ECO:0000256" key="3">
    <source>
        <dbReference type="ARBA" id="ARBA00022729"/>
    </source>
</evidence>
<keyword evidence="5" id="KW-0998">Cell outer membrane</keyword>
<evidence type="ECO:0000256" key="1">
    <source>
        <dbReference type="ARBA" id="ARBA00004442"/>
    </source>
</evidence>
<dbReference type="InterPro" id="IPR033985">
    <property type="entry name" value="SusD-like_N"/>
</dbReference>
<reference evidence="9 10" key="1">
    <citation type="submission" date="2018-03" db="EMBL/GenBank/DDBJ databases">
        <title>Genomic Encyclopedia of Archaeal and Bacterial Type Strains, Phase II (KMG-II): from individual species to whole genera.</title>
        <authorList>
            <person name="Goeker M."/>
        </authorList>
    </citation>
    <scope>NUCLEOTIDE SEQUENCE [LARGE SCALE GENOMIC DNA]</scope>
    <source>
        <strain evidence="9 10">DSM 28229</strain>
    </source>
</reference>
<dbReference type="GO" id="GO:0009279">
    <property type="term" value="C:cell outer membrane"/>
    <property type="evidence" value="ECO:0007669"/>
    <property type="project" value="UniProtKB-SubCell"/>
</dbReference>
<feature type="signal peptide" evidence="6">
    <location>
        <begin position="1"/>
        <end position="22"/>
    </location>
</feature>
<evidence type="ECO:0000313" key="10">
    <source>
        <dbReference type="Proteomes" id="UP000245535"/>
    </source>
</evidence>
<keyword evidence="10" id="KW-1185">Reference proteome</keyword>
<dbReference type="SUPFAM" id="SSF48452">
    <property type="entry name" value="TPR-like"/>
    <property type="match status" value="1"/>
</dbReference>
<dbReference type="EMBL" id="QGDO01000002">
    <property type="protein sequence ID" value="PWJ43163.1"/>
    <property type="molecule type" value="Genomic_DNA"/>
</dbReference>
<sequence>MKKIFRNIFLAAALLGASSSCSLDEDPYGFLSKETFYQTPEDAESALTYSYAIMSQIEYYSRHYIIATEVPSESLTIKPDAGADQHALDRLNINNTNGIAEDMWRYPYIGINRANAVIENVKDISGLSKTREAEIVAEAKFLRALHHFNLVRFFGDVVIRDVQVDSKSGVPKGLSPMSDVYTFIEEDLLAAEEVLSTDRNYGRGNKVATWALLAKMYLHIASSAHTGVEGYNWVTSSQEYYTKAATYAGKVLHEQSTYMFEDDLLNTWNVDARYDAKEHIFVSATDRSGLVEGEYSKLPIMFTPNAEGASQIILPNGVTIRGGGFEHFWIEDSFRSTFESGDKRNEEMIFSSITVPASGDDEEDKELYYPGGGLMAAFPIKFLDPNQEGEQTSCDTPILRYTDIMMVYAEAVGATGEAYAIMDQIRSRAGLAPLPAGMSDDDFRTAILKERSYELAFEGQRLFDLRRTNSMESVLGGEHGKTLEKGVYYFEIPQTEIDSNPMIP</sequence>
<feature type="domain" description="RagB/SusD" evidence="7">
    <location>
        <begin position="383"/>
        <end position="473"/>
    </location>
</feature>
<protein>
    <submittedName>
        <fullName evidence="9">Putative outer membrane starch-binding protein</fullName>
    </submittedName>
</protein>
<dbReference type="AlphaFoldDB" id="A0A315ZDH0"/>
<evidence type="ECO:0000256" key="4">
    <source>
        <dbReference type="ARBA" id="ARBA00023136"/>
    </source>
</evidence>
<feature type="domain" description="SusD-like N-terminal" evidence="8">
    <location>
        <begin position="79"/>
        <end position="218"/>
    </location>
</feature>
<evidence type="ECO:0000256" key="6">
    <source>
        <dbReference type="SAM" id="SignalP"/>
    </source>
</evidence>
<dbReference type="Pfam" id="PF14322">
    <property type="entry name" value="SusD-like_3"/>
    <property type="match status" value="1"/>
</dbReference>
<keyword evidence="4" id="KW-0472">Membrane</keyword>
<name>A0A315ZDH0_SEDFL</name>
<dbReference type="Proteomes" id="UP000245535">
    <property type="component" value="Unassembled WGS sequence"/>
</dbReference>
<proteinExistence type="inferred from homology"/>
<dbReference type="Gene3D" id="1.25.40.390">
    <property type="match status" value="1"/>
</dbReference>
<feature type="chain" id="PRO_5016266527" evidence="6">
    <location>
        <begin position="23"/>
        <end position="504"/>
    </location>
</feature>
<comment type="subcellular location">
    <subcellularLocation>
        <location evidence="1">Cell outer membrane</location>
    </subcellularLocation>
</comment>